<dbReference type="InterPro" id="IPR013636">
    <property type="entry name" value="ARMH3_C"/>
</dbReference>
<protein>
    <recommendedName>
        <fullName evidence="5">Armadillo-like helical domain-containing protein</fullName>
    </recommendedName>
</protein>
<comment type="caution">
    <text evidence="6">The sequence shown here is derived from an EMBL/GenBank/DDBJ whole genome shotgun (WGS) entry which is preliminary data.</text>
</comment>
<dbReference type="PANTHER" id="PTHR13608">
    <property type="entry name" value="ARMADILLO-LIKE HELICAL DOMAIN-CONTAINING PROTEIN 3"/>
    <property type="match status" value="1"/>
</dbReference>
<evidence type="ECO:0000256" key="3">
    <source>
        <dbReference type="ARBA" id="ARBA00022989"/>
    </source>
</evidence>
<accession>A0A4S4LPY5</accession>
<dbReference type="Proteomes" id="UP000310158">
    <property type="component" value="Unassembled WGS sequence"/>
</dbReference>
<dbReference type="OrthoDB" id="2012278at2759"/>
<dbReference type="EMBL" id="SGPL01000342">
    <property type="protein sequence ID" value="THH13581.1"/>
    <property type="molecule type" value="Genomic_DNA"/>
</dbReference>
<evidence type="ECO:0000256" key="2">
    <source>
        <dbReference type="ARBA" id="ARBA00022692"/>
    </source>
</evidence>
<evidence type="ECO:0000256" key="1">
    <source>
        <dbReference type="ARBA" id="ARBA00004370"/>
    </source>
</evidence>
<keyword evidence="2" id="KW-0812">Transmembrane</keyword>
<evidence type="ECO:0000313" key="6">
    <source>
        <dbReference type="EMBL" id="THH13581.1"/>
    </source>
</evidence>
<sequence>MGARRDSVHPKESDATFWTNFLSLDVDSPFLTANLNSLRKDRCLGNLKPLLNALFSTCLEHARTAVYGDRKKDHAVEILTILIRCLLSKSNLAGWEVMEMVAGGVNESDRVFMDFATTVDDILGDAAAPASLRHEVLQLAIIFMCGINQLSPGAYFLRRDLFSSIISIVKHPDTEKFTFEALLLLSLLANFHKSDAAKLNPYIRRIAETDDKDLMQKVCWASNFAAAAAVKAYQEISDDSPPTMASTLGSFIASLRPDRALSSTPVDPPRELFKNQPIEACLILLPVFEFLHSNQIFLNVLSESVSTDVDGKTSSPPLPLTLISLSSYLMTHATSLSSPRAIAYANLSLNILLAFVEKDQIMRVVCQPSQTDIRLCRQRLPLLPLTSPPRPPVCALLDCCVLWLRHNLHIRLESSLYLTCIWICHHVVWYLQKERIRLDYHWRELWRAMFGLLDFLANKVDNLITTGGVQGLAQEGILFLDFAFCKADYVLPTPRTVHEFIYELVRSASALRKQQVLLKSLALPSASSVGSNASGALSRLLTVASYYQEKVGAAQARSANQAMRVVAKNVEQDGIHGLGDAHADDPPRRSEDVIIFLRQAYVDGMSLMP</sequence>
<evidence type="ECO:0000259" key="5">
    <source>
        <dbReference type="SMART" id="SM01158"/>
    </source>
</evidence>
<keyword evidence="7" id="KW-1185">Reference proteome</keyword>
<keyword evidence="3" id="KW-1133">Transmembrane helix</keyword>
<dbReference type="PANTHER" id="PTHR13608:SF3">
    <property type="entry name" value="ARMADILLO-LIKE HELICAL DOMAIN-CONTAINING PROTEIN 3"/>
    <property type="match status" value="1"/>
</dbReference>
<name>A0A4S4LPY5_9AGAM</name>
<evidence type="ECO:0000313" key="7">
    <source>
        <dbReference type="Proteomes" id="UP000310158"/>
    </source>
</evidence>
<gene>
    <name evidence="6" type="ORF">EW146_g6658</name>
</gene>
<proteinExistence type="predicted"/>
<dbReference type="GO" id="GO:0016020">
    <property type="term" value="C:membrane"/>
    <property type="evidence" value="ECO:0007669"/>
    <property type="project" value="UniProtKB-SubCell"/>
</dbReference>
<reference evidence="6 7" key="1">
    <citation type="submission" date="2019-02" db="EMBL/GenBank/DDBJ databases">
        <title>Genome sequencing of the rare red list fungi Bondarzewia mesenterica.</title>
        <authorList>
            <person name="Buettner E."/>
            <person name="Kellner H."/>
        </authorList>
    </citation>
    <scope>NUCLEOTIDE SEQUENCE [LARGE SCALE GENOMIC DNA]</scope>
    <source>
        <strain evidence="6 7">DSM 108281</strain>
    </source>
</reference>
<dbReference type="SMART" id="SM01158">
    <property type="entry name" value="DUF1741"/>
    <property type="match status" value="1"/>
</dbReference>
<keyword evidence="4" id="KW-0472">Membrane</keyword>
<dbReference type="GO" id="GO:0005829">
    <property type="term" value="C:cytosol"/>
    <property type="evidence" value="ECO:0007669"/>
    <property type="project" value="TreeGrafter"/>
</dbReference>
<organism evidence="6 7">
    <name type="scientific">Bondarzewia mesenterica</name>
    <dbReference type="NCBI Taxonomy" id="1095465"/>
    <lineage>
        <taxon>Eukaryota</taxon>
        <taxon>Fungi</taxon>
        <taxon>Dikarya</taxon>
        <taxon>Basidiomycota</taxon>
        <taxon>Agaricomycotina</taxon>
        <taxon>Agaricomycetes</taxon>
        <taxon>Russulales</taxon>
        <taxon>Bondarzewiaceae</taxon>
        <taxon>Bondarzewia</taxon>
    </lineage>
</organism>
<dbReference type="AlphaFoldDB" id="A0A4S4LPY5"/>
<dbReference type="InterPro" id="IPR039868">
    <property type="entry name" value="ARMD3-like"/>
</dbReference>
<comment type="subcellular location">
    <subcellularLocation>
        <location evidence="1">Membrane</location>
    </subcellularLocation>
</comment>
<dbReference type="Pfam" id="PF08427">
    <property type="entry name" value="ARMH3_C"/>
    <property type="match status" value="1"/>
</dbReference>
<evidence type="ECO:0000256" key="4">
    <source>
        <dbReference type="ARBA" id="ARBA00023136"/>
    </source>
</evidence>
<feature type="domain" description="Armadillo-like helical" evidence="5">
    <location>
        <begin position="384"/>
        <end position="601"/>
    </location>
</feature>